<organism evidence="1 2">
    <name type="scientific">Phaseolus angularis</name>
    <name type="common">Azuki bean</name>
    <name type="synonym">Vigna angularis</name>
    <dbReference type="NCBI Taxonomy" id="3914"/>
    <lineage>
        <taxon>Eukaryota</taxon>
        <taxon>Viridiplantae</taxon>
        <taxon>Streptophyta</taxon>
        <taxon>Embryophyta</taxon>
        <taxon>Tracheophyta</taxon>
        <taxon>Spermatophyta</taxon>
        <taxon>Magnoliopsida</taxon>
        <taxon>eudicotyledons</taxon>
        <taxon>Gunneridae</taxon>
        <taxon>Pentapetalae</taxon>
        <taxon>rosids</taxon>
        <taxon>fabids</taxon>
        <taxon>Fabales</taxon>
        <taxon>Fabaceae</taxon>
        <taxon>Papilionoideae</taxon>
        <taxon>50 kb inversion clade</taxon>
        <taxon>NPAAA clade</taxon>
        <taxon>indigoferoid/millettioid clade</taxon>
        <taxon>Phaseoleae</taxon>
        <taxon>Vigna</taxon>
    </lineage>
</organism>
<name>A0A0L9TUF3_PHAAN</name>
<dbReference type="Proteomes" id="UP000053144">
    <property type="component" value="Chromosome 2"/>
</dbReference>
<gene>
    <name evidence="1" type="ORF">LR48_Vigan02g028100</name>
</gene>
<dbReference type="EMBL" id="CM003372">
    <property type="protein sequence ID" value="KOM34131.1"/>
    <property type="molecule type" value="Genomic_DNA"/>
</dbReference>
<evidence type="ECO:0000313" key="2">
    <source>
        <dbReference type="Proteomes" id="UP000053144"/>
    </source>
</evidence>
<accession>A0A0L9TUF3</accession>
<evidence type="ECO:0000313" key="1">
    <source>
        <dbReference type="EMBL" id="KOM34131.1"/>
    </source>
</evidence>
<reference evidence="2" key="1">
    <citation type="journal article" date="2015" name="Proc. Natl. Acad. Sci. U.S.A.">
        <title>Genome sequencing of adzuki bean (Vigna angularis) provides insight into high starch and low fat accumulation and domestication.</title>
        <authorList>
            <person name="Yang K."/>
            <person name="Tian Z."/>
            <person name="Chen C."/>
            <person name="Luo L."/>
            <person name="Zhao B."/>
            <person name="Wang Z."/>
            <person name="Yu L."/>
            <person name="Li Y."/>
            <person name="Sun Y."/>
            <person name="Li W."/>
            <person name="Chen Y."/>
            <person name="Li Y."/>
            <person name="Zhang Y."/>
            <person name="Ai D."/>
            <person name="Zhao J."/>
            <person name="Shang C."/>
            <person name="Ma Y."/>
            <person name="Wu B."/>
            <person name="Wang M."/>
            <person name="Gao L."/>
            <person name="Sun D."/>
            <person name="Zhang P."/>
            <person name="Guo F."/>
            <person name="Wang W."/>
            <person name="Li Y."/>
            <person name="Wang J."/>
            <person name="Varshney R.K."/>
            <person name="Wang J."/>
            <person name="Ling H.Q."/>
            <person name="Wan P."/>
        </authorList>
    </citation>
    <scope>NUCLEOTIDE SEQUENCE</scope>
    <source>
        <strain evidence="2">cv. Jingnong 6</strain>
    </source>
</reference>
<protein>
    <submittedName>
        <fullName evidence="1">Uncharacterized protein</fullName>
    </submittedName>
</protein>
<dbReference type="AlphaFoldDB" id="A0A0L9TUF3"/>
<dbReference type="PROSITE" id="PS51257">
    <property type="entry name" value="PROKAR_LIPOPROTEIN"/>
    <property type="match status" value="1"/>
</dbReference>
<proteinExistence type="predicted"/>
<sequence>MLVVKLNSHQGGYLFTVVSCDDGEVRRNVAIWLVLGGFSVLIFCRSVCQVPDEEDECWSKHYRVAIRVFVVWLLQVIHSKEIVVERFPSFVIFGFFENAMEEACDLACRDYGYVRGDLRIAAAMEALLAFR</sequence>
<dbReference type="Gramene" id="KOM34131">
    <property type="protein sequence ID" value="KOM34131"/>
    <property type="gene ID" value="LR48_Vigan02g028100"/>
</dbReference>